<dbReference type="Proteomes" id="UP000829364">
    <property type="component" value="Chromosome 1"/>
</dbReference>
<feature type="region of interest" description="Disordered" evidence="1">
    <location>
        <begin position="1"/>
        <end position="36"/>
    </location>
</feature>
<protein>
    <submittedName>
        <fullName evidence="2">Uncharacterized protein</fullName>
    </submittedName>
</protein>
<dbReference type="RefSeq" id="XP_047838720.1">
    <property type="nucleotide sequence ID" value="XM_047982754.1"/>
</dbReference>
<keyword evidence="3" id="KW-1185">Reference proteome</keyword>
<accession>A0A9Q8QA10</accession>
<dbReference type="AlphaFoldDB" id="A0A9Q8QA10"/>
<dbReference type="EMBL" id="CP086354">
    <property type="protein sequence ID" value="UNI15239.1"/>
    <property type="molecule type" value="Genomic_DNA"/>
</dbReference>
<name>A0A9Q8QA10_9HYPO</name>
<evidence type="ECO:0000313" key="2">
    <source>
        <dbReference type="EMBL" id="UNI15239.1"/>
    </source>
</evidence>
<proteinExistence type="predicted"/>
<reference evidence="2" key="1">
    <citation type="submission" date="2021-11" db="EMBL/GenBank/DDBJ databases">
        <title>Purpureocillium_takamizusanense_genome.</title>
        <authorList>
            <person name="Nguyen N.-H."/>
        </authorList>
    </citation>
    <scope>NUCLEOTIDE SEQUENCE</scope>
    <source>
        <strain evidence="2">PT3</strain>
    </source>
</reference>
<feature type="compositionally biased region" description="Polar residues" evidence="1">
    <location>
        <begin position="21"/>
        <end position="36"/>
    </location>
</feature>
<dbReference type="KEGG" id="ptkz:JDV02_001791"/>
<feature type="compositionally biased region" description="Polar residues" evidence="1">
    <location>
        <begin position="1"/>
        <end position="12"/>
    </location>
</feature>
<evidence type="ECO:0000313" key="3">
    <source>
        <dbReference type="Proteomes" id="UP000829364"/>
    </source>
</evidence>
<dbReference type="GeneID" id="72063753"/>
<dbReference type="OrthoDB" id="4739136at2759"/>
<organism evidence="2 3">
    <name type="scientific">Purpureocillium takamizusanense</name>
    <dbReference type="NCBI Taxonomy" id="2060973"/>
    <lineage>
        <taxon>Eukaryota</taxon>
        <taxon>Fungi</taxon>
        <taxon>Dikarya</taxon>
        <taxon>Ascomycota</taxon>
        <taxon>Pezizomycotina</taxon>
        <taxon>Sordariomycetes</taxon>
        <taxon>Hypocreomycetidae</taxon>
        <taxon>Hypocreales</taxon>
        <taxon>Ophiocordycipitaceae</taxon>
        <taxon>Purpureocillium</taxon>
    </lineage>
</organism>
<sequence length="507" mass="56796">MRRRQNVSSGALPNQGRRNRQTSSRPSSQAFETSTTGWAKLDKMKTAYAEMDSQRQASVATANQEYLGRAPKDPSLIHASLVIPGGNMLPQGLDDPEALNDIRAKHKVWIHRPKPNIFEICGRDIRQLQNAVKALNWKLHDMRLSSEALTTQFLAQKPSKEEHGVIVNVELDARPVVKALSDAPRSVLKTALDLSEQLRGSLLPSTDILRLMTTNLRMRVNFGRVQVRTRKKGLGNNMPYASFAEMVPQFSSRGGAGLQTRLRGVAHAATVLQRIVDPIVGLYHPREHSLSRRCTVMLEIGDHELMADAKLPAGEKTQLSIPTLVKPDARPRLNWTVVAPDMSLDWNFQVDSRESKATIPDSLLKLMQSIVLIPDKTGVDDGYSLCPPRLLAGHLGSDRIDKTTLKTSIIVPFRGTPFDIEVSVTKQWQGLRTVSNAETWWGLEFYCRGWDEAINNVSPGQSRKDWGAELERIWPGADQSLEERFTAFLEYIVEIQSALDDVNFRSR</sequence>
<gene>
    <name evidence="2" type="ORF">JDV02_001791</name>
</gene>
<evidence type="ECO:0000256" key="1">
    <source>
        <dbReference type="SAM" id="MobiDB-lite"/>
    </source>
</evidence>